<organism evidence="2 3">
    <name type="scientific">Eubacterium callanderi</name>
    <dbReference type="NCBI Taxonomy" id="53442"/>
    <lineage>
        <taxon>Bacteria</taxon>
        <taxon>Bacillati</taxon>
        <taxon>Bacillota</taxon>
        <taxon>Clostridia</taxon>
        <taxon>Eubacteriales</taxon>
        <taxon>Eubacteriaceae</taxon>
        <taxon>Eubacterium</taxon>
    </lineage>
</organism>
<accession>A0A853JQR8</accession>
<evidence type="ECO:0000313" key="3">
    <source>
        <dbReference type="Proteomes" id="UP000586254"/>
    </source>
</evidence>
<keyword evidence="1" id="KW-0732">Signal</keyword>
<comment type="caution">
    <text evidence="2">The sequence shown here is derived from an EMBL/GenBank/DDBJ whole genome shotgun (WGS) entry which is preliminary data.</text>
</comment>
<feature type="signal peptide" evidence="1">
    <location>
        <begin position="1"/>
        <end position="26"/>
    </location>
</feature>
<name>A0A853JQR8_9FIRM</name>
<sequence>MKKSKTLVSLGLAGCMLLAGAASVCAAPASNAVDVDAGKVTVCVERATVDGSYIAEPIQFDYVAGKDVQYYLEQVKDTSGNSIAHITSSSWGPYLDYVVTPSDSTFSYDKYVFKTEAGQADVAHGWTAGATFSSSVATPGRLAAYDYNVNSGWNVVYNNTSPYTGISQTVNAGDCITLAFTVYGGMDIGFPGWPMNADGTWNTNSDNPFSATLTNGVKTDKTDLVETLGYVNTNMASNRTETQKAAVTAANSAILNVQANASQVSAALTGLQSAFGL</sequence>
<protein>
    <submittedName>
        <fullName evidence="2">Uncharacterized protein</fullName>
    </submittedName>
</protein>
<gene>
    <name evidence="2" type="ORF">H0N91_12450</name>
</gene>
<evidence type="ECO:0000256" key="1">
    <source>
        <dbReference type="SAM" id="SignalP"/>
    </source>
</evidence>
<evidence type="ECO:0000313" key="2">
    <source>
        <dbReference type="EMBL" id="NZA38914.1"/>
    </source>
</evidence>
<reference evidence="2 3" key="1">
    <citation type="submission" date="2020-07" db="EMBL/GenBank/DDBJ databases">
        <title>Organ Donor 1.</title>
        <authorList>
            <person name="Marsh A.J."/>
            <person name="Azcarate-Peril M.A."/>
        </authorList>
    </citation>
    <scope>NUCLEOTIDE SEQUENCE [LARGE SCALE GENOMIC DNA]</scope>
    <source>
        <strain evidence="2 3">AMC0717</strain>
    </source>
</reference>
<dbReference type="Proteomes" id="UP000586254">
    <property type="component" value="Unassembled WGS sequence"/>
</dbReference>
<feature type="chain" id="PRO_5033061676" evidence="1">
    <location>
        <begin position="27"/>
        <end position="277"/>
    </location>
</feature>
<dbReference type="RefSeq" id="WP_180493601.1">
    <property type="nucleotide sequence ID" value="NZ_JACCKS010000014.1"/>
</dbReference>
<dbReference type="AlphaFoldDB" id="A0A853JQR8"/>
<proteinExistence type="predicted"/>
<dbReference type="EMBL" id="JACCKS010000014">
    <property type="protein sequence ID" value="NZA38914.1"/>
    <property type="molecule type" value="Genomic_DNA"/>
</dbReference>